<dbReference type="RefSeq" id="WP_238723222.1">
    <property type="nucleotide sequence ID" value="NZ_JAHQCW010000056.1"/>
</dbReference>
<dbReference type="Proteomes" id="UP000712157">
    <property type="component" value="Unassembled WGS sequence"/>
</dbReference>
<name>A0A949K990_9FIRM</name>
<keyword evidence="2" id="KW-1185">Reference proteome</keyword>
<proteinExistence type="predicted"/>
<dbReference type="EMBL" id="JAHQCW010000056">
    <property type="protein sequence ID" value="MBU9739342.1"/>
    <property type="molecule type" value="Genomic_DNA"/>
</dbReference>
<reference evidence="1" key="1">
    <citation type="submission" date="2021-06" db="EMBL/GenBank/DDBJ databases">
        <title>Description of novel taxa of the family Lachnospiraceae.</title>
        <authorList>
            <person name="Chaplin A.V."/>
            <person name="Sokolova S.R."/>
            <person name="Pikina A.P."/>
            <person name="Korzhanova M."/>
            <person name="Belova V."/>
            <person name="Korostin D."/>
            <person name="Efimov B.A."/>
        </authorList>
    </citation>
    <scope>NUCLEOTIDE SEQUENCE</scope>
    <source>
        <strain evidence="1">ASD5720</strain>
    </source>
</reference>
<protein>
    <submittedName>
        <fullName evidence="1">Uncharacterized protein</fullName>
    </submittedName>
</protein>
<sequence>MEIKAEDLKDFIGIPVCWVHKRMGYKKAKEEWLIIRSVRYNQESVEVVFTDGGNLEFGIKDKHTELFLSV</sequence>
<gene>
    <name evidence="1" type="ORF">KTH89_22675</name>
</gene>
<comment type="caution">
    <text evidence="1">The sequence shown here is derived from an EMBL/GenBank/DDBJ whole genome shotgun (WGS) entry which is preliminary data.</text>
</comment>
<evidence type="ECO:0000313" key="1">
    <source>
        <dbReference type="EMBL" id="MBU9739342.1"/>
    </source>
</evidence>
<dbReference type="AlphaFoldDB" id="A0A949K990"/>
<organism evidence="1 2">
    <name type="scientific">Diplocloster agilis</name>
    <dbReference type="NCBI Taxonomy" id="2850323"/>
    <lineage>
        <taxon>Bacteria</taxon>
        <taxon>Bacillati</taxon>
        <taxon>Bacillota</taxon>
        <taxon>Clostridia</taxon>
        <taxon>Lachnospirales</taxon>
        <taxon>Lachnospiraceae</taxon>
        <taxon>Diplocloster</taxon>
    </lineage>
</organism>
<evidence type="ECO:0000313" key="2">
    <source>
        <dbReference type="Proteomes" id="UP000712157"/>
    </source>
</evidence>
<accession>A0A949K990</accession>